<evidence type="ECO:0000256" key="1">
    <source>
        <dbReference type="ARBA" id="ARBA00004141"/>
    </source>
</evidence>
<keyword evidence="8" id="KW-0129">CBS domain</keyword>
<dbReference type="SUPFAM" id="SSF158791">
    <property type="entry name" value="MgtE N-terminal domain-like"/>
    <property type="match status" value="1"/>
</dbReference>
<dbReference type="SMART" id="SM00116">
    <property type="entry name" value="CBS"/>
    <property type="match status" value="2"/>
</dbReference>
<dbReference type="OrthoDB" id="9790355at2"/>
<dbReference type="InterPro" id="IPR036739">
    <property type="entry name" value="SLC41_membr_dom_sf"/>
</dbReference>
<dbReference type="SMART" id="SM00924">
    <property type="entry name" value="MgtE_N"/>
    <property type="match status" value="1"/>
</dbReference>
<dbReference type="Gene3D" id="1.10.357.20">
    <property type="entry name" value="SLC41 divalent cation transporters, integral membrane domain"/>
    <property type="match status" value="1"/>
</dbReference>
<dbReference type="Pfam" id="PF00571">
    <property type="entry name" value="CBS"/>
    <property type="match status" value="2"/>
</dbReference>
<dbReference type="EMBL" id="FZOJ01000007">
    <property type="protein sequence ID" value="SNS30465.1"/>
    <property type="molecule type" value="Genomic_DNA"/>
</dbReference>
<dbReference type="InterPro" id="IPR000644">
    <property type="entry name" value="CBS_dom"/>
</dbReference>
<evidence type="ECO:0000256" key="9">
    <source>
        <dbReference type="RuleBase" id="RU362011"/>
    </source>
</evidence>
<dbReference type="Gene3D" id="3.10.580.10">
    <property type="entry name" value="CBS-domain"/>
    <property type="match status" value="1"/>
</dbReference>
<evidence type="ECO:0000256" key="3">
    <source>
        <dbReference type="ARBA" id="ARBA00022448"/>
    </source>
</evidence>
<evidence type="ECO:0000256" key="5">
    <source>
        <dbReference type="ARBA" id="ARBA00022842"/>
    </source>
</evidence>
<dbReference type="AlphaFoldDB" id="A0A239DDJ0"/>
<keyword evidence="5 9" id="KW-0460">Magnesium</keyword>
<gene>
    <name evidence="11" type="ORF">SAMN05446037_1007125</name>
</gene>
<dbReference type="InterPro" id="IPR006667">
    <property type="entry name" value="SLC41_membr_dom"/>
</dbReference>
<dbReference type="SUPFAM" id="SSF54631">
    <property type="entry name" value="CBS-domain pair"/>
    <property type="match status" value="1"/>
</dbReference>
<comment type="subcellular location">
    <subcellularLocation>
        <location evidence="9">Cell membrane</location>
        <topology evidence="9">Multi-pass membrane protein</topology>
    </subcellularLocation>
    <subcellularLocation>
        <location evidence="1">Membrane</location>
        <topology evidence="1">Multi-pass membrane protein</topology>
    </subcellularLocation>
</comment>
<feature type="transmembrane region" description="Helical" evidence="9">
    <location>
        <begin position="352"/>
        <end position="373"/>
    </location>
</feature>
<accession>A0A239DDJ0</accession>
<dbReference type="GO" id="GO:0005886">
    <property type="term" value="C:plasma membrane"/>
    <property type="evidence" value="ECO:0007669"/>
    <property type="project" value="UniProtKB-SubCell"/>
</dbReference>
<dbReference type="PROSITE" id="PS51371">
    <property type="entry name" value="CBS"/>
    <property type="match status" value="1"/>
</dbReference>
<dbReference type="InterPro" id="IPR038076">
    <property type="entry name" value="MgtE_N_sf"/>
</dbReference>
<dbReference type="Pfam" id="PF01769">
    <property type="entry name" value="MgtE"/>
    <property type="match status" value="1"/>
</dbReference>
<sequence>MFYEDEIITFLLNSSKEEILERIEDIHPADILDAINDFEGDIVSILRKLPDDYIALIIDQAENDEKYNLLSLFTENRQKKIISEMSSDELVDLLGNIDEDKKEMIILQMDKEEAEEVKELLGYAPDTAGGIMATEFLAIKENMTVGQTLQYLQKEAPSAETPYYLYVIDDKEVLKGVVALRDIIISSFSTSVTEIMNEKVLSVPAEMDQEEVGHLFEKYGFLVMPVTNGLGVMLGIITVDDVMEILREEHTEDLYRLAGLGEGEKLAGSVGNSIRSRLPWLLVNLVTAIMAAATVSLFESTISRIVALATFMPIVAGMGGNAGTQTLTMIIRGIALGELTLENSKQVLMKEIYVGMINGVLLGLIVALLGYLWVGNPVFGFVIGMAMFLNLIVSTISGYFVPVTLKKLNIDPALASGVFVTTVTDVLGFFFFLGLATILIHALI</sequence>
<keyword evidence="3 9" id="KW-0813">Transport</keyword>
<evidence type="ECO:0000256" key="2">
    <source>
        <dbReference type="ARBA" id="ARBA00009749"/>
    </source>
</evidence>
<feature type="transmembrane region" description="Helical" evidence="9">
    <location>
        <begin position="278"/>
        <end position="298"/>
    </location>
</feature>
<keyword evidence="6 9" id="KW-1133">Transmembrane helix</keyword>
<dbReference type="SUPFAM" id="SSF161093">
    <property type="entry name" value="MgtE membrane domain-like"/>
    <property type="match status" value="1"/>
</dbReference>
<proteinExistence type="inferred from homology"/>
<dbReference type="InterPro" id="IPR046342">
    <property type="entry name" value="CBS_dom_sf"/>
</dbReference>
<keyword evidence="4 9" id="KW-0812">Transmembrane</keyword>
<evidence type="ECO:0000256" key="4">
    <source>
        <dbReference type="ARBA" id="ARBA00022692"/>
    </source>
</evidence>
<feature type="transmembrane region" description="Helical" evidence="9">
    <location>
        <begin position="413"/>
        <end position="443"/>
    </location>
</feature>
<dbReference type="Gene3D" id="1.25.60.10">
    <property type="entry name" value="MgtE N-terminal domain-like"/>
    <property type="match status" value="1"/>
</dbReference>
<dbReference type="InterPro" id="IPR006668">
    <property type="entry name" value="Mg_transptr_MgtE_intracell_dom"/>
</dbReference>
<feature type="transmembrane region" description="Helical" evidence="9">
    <location>
        <begin position="379"/>
        <end position="401"/>
    </location>
</feature>
<evidence type="ECO:0000256" key="6">
    <source>
        <dbReference type="ARBA" id="ARBA00022989"/>
    </source>
</evidence>
<dbReference type="PANTHER" id="PTHR43773">
    <property type="entry name" value="MAGNESIUM TRANSPORTER MGTE"/>
    <property type="match status" value="1"/>
</dbReference>
<reference evidence="11 12" key="1">
    <citation type="submission" date="2017-06" db="EMBL/GenBank/DDBJ databases">
        <authorList>
            <person name="Kim H.J."/>
            <person name="Triplett B.A."/>
        </authorList>
    </citation>
    <scope>NUCLEOTIDE SEQUENCE [LARGE SCALE GENOMIC DNA]</scope>
    <source>
        <strain evidence="11 12">SCA</strain>
    </source>
</reference>
<dbReference type="PANTHER" id="PTHR43773:SF1">
    <property type="entry name" value="MAGNESIUM TRANSPORTER MGTE"/>
    <property type="match status" value="1"/>
</dbReference>
<comment type="similarity">
    <text evidence="2 9">Belongs to the SLC41A transporter family.</text>
</comment>
<evidence type="ECO:0000256" key="7">
    <source>
        <dbReference type="ARBA" id="ARBA00023136"/>
    </source>
</evidence>
<dbReference type="Pfam" id="PF03448">
    <property type="entry name" value="MgtE_N"/>
    <property type="match status" value="1"/>
</dbReference>
<evidence type="ECO:0000313" key="12">
    <source>
        <dbReference type="Proteomes" id="UP000198304"/>
    </source>
</evidence>
<keyword evidence="7 9" id="KW-0472">Membrane</keyword>
<feature type="transmembrane region" description="Helical" evidence="9">
    <location>
        <begin position="304"/>
        <end position="331"/>
    </location>
</feature>
<keyword evidence="9" id="KW-0479">Metal-binding</keyword>
<dbReference type="GO" id="GO:0046872">
    <property type="term" value="F:metal ion binding"/>
    <property type="evidence" value="ECO:0007669"/>
    <property type="project" value="UniProtKB-KW"/>
</dbReference>
<evidence type="ECO:0000259" key="10">
    <source>
        <dbReference type="PROSITE" id="PS51371"/>
    </source>
</evidence>
<dbReference type="InterPro" id="IPR006669">
    <property type="entry name" value="MgtE_transporter"/>
</dbReference>
<organism evidence="11 12">
    <name type="scientific">Anaerovirgula multivorans</name>
    <dbReference type="NCBI Taxonomy" id="312168"/>
    <lineage>
        <taxon>Bacteria</taxon>
        <taxon>Bacillati</taxon>
        <taxon>Bacillota</taxon>
        <taxon>Clostridia</taxon>
        <taxon>Peptostreptococcales</taxon>
        <taxon>Natronincolaceae</taxon>
        <taxon>Anaerovirgula</taxon>
    </lineage>
</organism>
<evidence type="ECO:0000256" key="8">
    <source>
        <dbReference type="PROSITE-ProRule" id="PRU00703"/>
    </source>
</evidence>
<keyword evidence="12" id="KW-1185">Reference proteome</keyword>
<comment type="function">
    <text evidence="9">Acts as a magnesium transporter.</text>
</comment>
<dbReference type="NCBIfam" id="TIGR00400">
    <property type="entry name" value="mgtE"/>
    <property type="match status" value="1"/>
</dbReference>
<keyword evidence="9" id="KW-1003">Cell membrane</keyword>
<dbReference type="Proteomes" id="UP000198304">
    <property type="component" value="Unassembled WGS sequence"/>
</dbReference>
<dbReference type="GO" id="GO:0015095">
    <property type="term" value="F:magnesium ion transmembrane transporter activity"/>
    <property type="evidence" value="ECO:0007669"/>
    <property type="project" value="UniProtKB-UniRule"/>
</dbReference>
<protein>
    <recommendedName>
        <fullName evidence="9">Magnesium transporter MgtE</fullName>
    </recommendedName>
</protein>
<feature type="domain" description="CBS" evidence="10">
    <location>
        <begin position="196"/>
        <end position="252"/>
    </location>
</feature>
<name>A0A239DDJ0_9FIRM</name>
<dbReference type="CDD" id="cd04606">
    <property type="entry name" value="CBS_pair_Mg_transporter"/>
    <property type="match status" value="1"/>
</dbReference>
<comment type="subunit">
    <text evidence="9">Homodimer.</text>
</comment>
<dbReference type="RefSeq" id="WP_089282632.1">
    <property type="nucleotide sequence ID" value="NZ_FZOJ01000007.1"/>
</dbReference>
<evidence type="ECO:0000313" key="11">
    <source>
        <dbReference type="EMBL" id="SNS30465.1"/>
    </source>
</evidence>